<dbReference type="Gene3D" id="1.25.40.20">
    <property type="entry name" value="Ankyrin repeat-containing domain"/>
    <property type="match status" value="1"/>
</dbReference>
<dbReference type="AlphaFoldDB" id="A0AAD3H450"/>
<evidence type="ECO:0000313" key="2">
    <source>
        <dbReference type="Proteomes" id="UP001054902"/>
    </source>
</evidence>
<gene>
    <name evidence="1" type="ORF">CTEN210_06398</name>
</gene>
<evidence type="ECO:0008006" key="3">
    <source>
        <dbReference type="Google" id="ProtNLM"/>
    </source>
</evidence>
<dbReference type="EMBL" id="BLLK01000038">
    <property type="protein sequence ID" value="GFH49922.1"/>
    <property type="molecule type" value="Genomic_DNA"/>
</dbReference>
<comment type="caution">
    <text evidence="1">The sequence shown here is derived from an EMBL/GenBank/DDBJ whole genome shotgun (WGS) entry which is preliminary data.</text>
</comment>
<dbReference type="SUPFAM" id="SSF140860">
    <property type="entry name" value="Pseudo ankyrin repeat-like"/>
    <property type="match status" value="1"/>
</dbReference>
<name>A0AAD3H450_9STRA</name>
<sequence>MIWAKNNGCPWHPRAYYRFIEQGNIDVVEDCLQTHGQHDTDEAFESALQCRDNKISEVIQKLKLLRKYGYSWNENVCATAAANDHMRILQWLKHMGCPWDAKTCEHAVKNGNLKMLKYAHENGCDLSKEAYAYCFNHHHGLDGYFDKIPTNPESSHIEILEYLKENDCPVPNDDEWKLSPNGLAPGSSSWPSVSLDDIWF</sequence>
<protein>
    <recommendedName>
        <fullName evidence="3">Ankyrin repeat</fullName>
    </recommendedName>
</protein>
<accession>A0AAD3H450</accession>
<proteinExistence type="predicted"/>
<keyword evidence="2" id="KW-1185">Reference proteome</keyword>
<dbReference type="Proteomes" id="UP001054902">
    <property type="component" value="Unassembled WGS sequence"/>
</dbReference>
<organism evidence="1 2">
    <name type="scientific">Chaetoceros tenuissimus</name>
    <dbReference type="NCBI Taxonomy" id="426638"/>
    <lineage>
        <taxon>Eukaryota</taxon>
        <taxon>Sar</taxon>
        <taxon>Stramenopiles</taxon>
        <taxon>Ochrophyta</taxon>
        <taxon>Bacillariophyta</taxon>
        <taxon>Coscinodiscophyceae</taxon>
        <taxon>Chaetocerotophycidae</taxon>
        <taxon>Chaetocerotales</taxon>
        <taxon>Chaetocerotaceae</taxon>
        <taxon>Chaetoceros</taxon>
    </lineage>
</organism>
<evidence type="ECO:0000313" key="1">
    <source>
        <dbReference type="EMBL" id="GFH49922.1"/>
    </source>
</evidence>
<dbReference type="InterPro" id="IPR036770">
    <property type="entry name" value="Ankyrin_rpt-contain_sf"/>
</dbReference>
<reference evidence="1 2" key="1">
    <citation type="journal article" date="2021" name="Sci. Rep.">
        <title>The genome of the diatom Chaetoceros tenuissimus carries an ancient integrated fragment of an extant virus.</title>
        <authorList>
            <person name="Hongo Y."/>
            <person name="Kimura K."/>
            <person name="Takaki Y."/>
            <person name="Yoshida Y."/>
            <person name="Baba S."/>
            <person name="Kobayashi G."/>
            <person name="Nagasaki K."/>
            <person name="Hano T."/>
            <person name="Tomaru Y."/>
        </authorList>
    </citation>
    <scope>NUCLEOTIDE SEQUENCE [LARGE SCALE GENOMIC DNA]</scope>
    <source>
        <strain evidence="1 2">NIES-3715</strain>
    </source>
</reference>